<reference evidence="6 7" key="1">
    <citation type="submission" date="2016-11" db="EMBL/GenBank/DDBJ databases">
        <title>Sphingorhabdus sp. LPB0140, isolated from marine environment.</title>
        <authorList>
            <person name="Kim E."/>
            <person name="Yi H."/>
        </authorList>
    </citation>
    <scope>NUCLEOTIDE SEQUENCE [LARGE SCALE GENOMIC DNA]</scope>
    <source>
        <strain evidence="6 7">LPB0140</strain>
    </source>
</reference>
<dbReference type="OrthoDB" id="7619858at2"/>
<dbReference type="RefSeq" id="WP_072558802.1">
    <property type="nucleotide sequence ID" value="NZ_CP018154.1"/>
</dbReference>
<proteinExistence type="predicted"/>
<evidence type="ECO:0000313" key="7">
    <source>
        <dbReference type="Proteomes" id="UP000242561"/>
    </source>
</evidence>
<dbReference type="Pfam" id="PF01124">
    <property type="entry name" value="MAPEG"/>
    <property type="match status" value="1"/>
</dbReference>
<accession>A0A1L3JAJ8</accession>
<keyword evidence="7" id="KW-1185">Reference proteome</keyword>
<evidence type="ECO:0000256" key="1">
    <source>
        <dbReference type="ARBA" id="ARBA00004370"/>
    </source>
</evidence>
<keyword evidence="3 5" id="KW-1133">Transmembrane helix</keyword>
<organism evidence="6 7">
    <name type="scientific">Sphingorhabdus lutea</name>
    <dbReference type="NCBI Taxonomy" id="1913578"/>
    <lineage>
        <taxon>Bacteria</taxon>
        <taxon>Pseudomonadati</taxon>
        <taxon>Pseudomonadota</taxon>
        <taxon>Alphaproteobacteria</taxon>
        <taxon>Sphingomonadales</taxon>
        <taxon>Sphingomonadaceae</taxon>
        <taxon>Sphingorhabdus</taxon>
    </lineage>
</organism>
<dbReference type="PANTHER" id="PTHR35814">
    <property type="match status" value="1"/>
</dbReference>
<dbReference type="PANTHER" id="PTHR35814:SF1">
    <property type="entry name" value="GLUTATHIONE S-TRANSFERASE-RELATED"/>
    <property type="match status" value="1"/>
</dbReference>
<name>A0A1L3JAJ8_9SPHN</name>
<feature type="transmembrane region" description="Helical" evidence="5">
    <location>
        <begin position="107"/>
        <end position="127"/>
    </location>
</feature>
<sequence length="128" mass="13628">MQLPILLTIGAGAALINIWLMVRCGQARGKASVSVGDGGDDLLTRRMRAHANFIESAPIVLILLGAMEMAFGTNNWLWATGIIFIIGRLAHPLGMEGAMKLRMIGTVISMLTLLGLAIAALLKVYGII</sequence>
<dbReference type="KEGG" id="sphl:LPB140_04275"/>
<dbReference type="GO" id="GO:0016020">
    <property type="term" value="C:membrane"/>
    <property type="evidence" value="ECO:0007669"/>
    <property type="project" value="UniProtKB-SubCell"/>
</dbReference>
<evidence type="ECO:0000256" key="3">
    <source>
        <dbReference type="ARBA" id="ARBA00022989"/>
    </source>
</evidence>
<gene>
    <name evidence="6" type="ORF">LPB140_04275</name>
</gene>
<keyword evidence="4 5" id="KW-0472">Membrane</keyword>
<evidence type="ECO:0000256" key="2">
    <source>
        <dbReference type="ARBA" id="ARBA00022692"/>
    </source>
</evidence>
<evidence type="ECO:0000256" key="4">
    <source>
        <dbReference type="ARBA" id="ARBA00023136"/>
    </source>
</evidence>
<dbReference type="InterPro" id="IPR023352">
    <property type="entry name" value="MAPEG-like_dom_sf"/>
</dbReference>
<feature type="transmembrane region" description="Helical" evidence="5">
    <location>
        <begin position="53"/>
        <end position="71"/>
    </location>
</feature>
<dbReference type="AlphaFoldDB" id="A0A1L3JAJ8"/>
<keyword evidence="2 5" id="KW-0812">Transmembrane</keyword>
<dbReference type="Gene3D" id="1.20.120.550">
    <property type="entry name" value="Membrane associated eicosanoid/glutathione metabolism-like domain"/>
    <property type="match status" value="1"/>
</dbReference>
<comment type="subcellular location">
    <subcellularLocation>
        <location evidence="1">Membrane</location>
    </subcellularLocation>
</comment>
<feature type="transmembrane region" description="Helical" evidence="5">
    <location>
        <begin position="6"/>
        <end position="22"/>
    </location>
</feature>
<protein>
    <submittedName>
        <fullName evidence="6">GST-like protein</fullName>
    </submittedName>
</protein>
<dbReference type="Proteomes" id="UP000242561">
    <property type="component" value="Chromosome"/>
</dbReference>
<dbReference type="EMBL" id="CP018154">
    <property type="protein sequence ID" value="APG62152.1"/>
    <property type="molecule type" value="Genomic_DNA"/>
</dbReference>
<dbReference type="SUPFAM" id="SSF161084">
    <property type="entry name" value="MAPEG domain-like"/>
    <property type="match status" value="1"/>
</dbReference>
<evidence type="ECO:0000256" key="5">
    <source>
        <dbReference type="SAM" id="Phobius"/>
    </source>
</evidence>
<dbReference type="STRING" id="1913578.LPB140_04275"/>
<dbReference type="InterPro" id="IPR001129">
    <property type="entry name" value="Membr-assoc_MAPEG"/>
</dbReference>
<evidence type="ECO:0000313" key="6">
    <source>
        <dbReference type="EMBL" id="APG62152.1"/>
    </source>
</evidence>